<dbReference type="PROSITE" id="PS00893">
    <property type="entry name" value="NUDIX_BOX"/>
    <property type="match status" value="1"/>
</dbReference>
<evidence type="ECO:0000313" key="5">
    <source>
        <dbReference type="EMBL" id="SFE57611.1"/>
    </source>
</evidence>
<dbReference type="PRINTS" id="PR00502">
    <property type="entry name" value="NUDIXFAMILY"/>
</dbReference>
<dbReference type="PANTHER" id="PTHR43046">
    <property type="entry name" value="GDP-MANNOSE MANNOSYL HYDROLASE"/>
    <property type="match status" value="1"/>
</dbReference>
<dbReference type="STRING" id="1003.SAMN04488541_100389"/>
<dbReference type="PANTHER" id="PTHR43046:SF14">
    <property type="entry name" value="MUTT_NUDIX FAMILY PROTEIN"/>
    <property type="match status" value="1"/>
</dbReference>
<keyword evidence="6" id="KW-1185">Reference proteome</keyword>
<feature type="domain" description="Nudix hydrolase" evidence="4">
    <location>
        <begin position="6"/>
        <end position="138"/>
    </location>
</feature>
<sequence length="151" mass="17696">MENHQPKVRVRVCGVCFHQNKILLVKQISLPHVPYLWIPPGGRVEYGETLQEALKREFLEETTLEVEVGNLLFVQQFIQDPLHAIEFFFEVKIVRGEIKEAYYPQNEPYLAEVRWFSFEELAAIPTMNKVHFLNQVSSIEEIKNLNIKSII</sequence>
<name>A0A1I2BN80_9BACT</name>
<reference evidence="6" key="1">
    <citation type="submission" date="2016-10" db="EMBL/GenBank/DDBJ databases">
        <authorList>
            <person name="Varghese N."/>
            <person name="Submissions S."/>
        </authorList>
    </citation>
    <scope>NUCLEOTIDE SEQUENCE [LARGE SCALE GENOMIC DNA]</scope>
    <source>
        <strain>GEY</strain>
        <strain evidence="6">DSM 9560</strain>
    </source>
</reference>
<dbReference type="InterPro" id="IPR020476">
    <property type="entry name" value="Nudix_hydrolase"/>
</dbReference>
<dbReference type="AlphaFoldDB" id="A0A1I2BN80"/>
<evidence type="ECO:0000313" key="6">
    <source>
        <dbReference type="Proteomes" id="UP000199513"/>
    </source>
</evidence>
<dbReference type="InterPro" id="IPR020084">
    <property type="entry name" value="NUDIX_hydrolase_CS"/>
</dbReference>
<accession>A0A1I2BN80</accession>
<comment type="similarity">
    <text evidence="3">Belongs to the Nudix hydrolase family.</text>
</comment>
<evidence type="ECO:0000259" key="4">
    <source>
        <dbReference type="PROSITE" id="PS51462"/>
    </source>
</evidence>
<dbReference type="Pfam" id="PF00293">
    <property type="entry name" value="NUDIX"/>
    <property type="match status" value="1"/>
</dbReference>
<keyword evidence="2 3" id="KW-0378">Hydrolase</keyword>
<dbReference type="SUPFAM" id="SSF55811">
    <property type="entry name" value="Nudix"/>
    <property type="match status" value="1"/>
</dbReference>
<dbReference type="RefSeq" id="WP_245763966.1">
    <property type="nucleotide sequence ID" value="NZ_FONY01000003.1"/>
</dbReference>
<protein>
    <submittedName>
        <fullName evidence="5">8-oxo-dGTP diphosphatase</fullName>
    </submittedName>
</protein>
<dbReference type="GO" id="GO:0016787">
    <property type="term" value="F:hydrolase activity"/>
    <property type="evidence" value="ECO:0007669"/>
    <property type="project" value="UniProtKB-KW"/>
</dbReference>
<evidence type="ECO:0000256" key="3">
    <source>
        <dbReference type="RuleBase" id="RU003476"/>
    </source>
</evidence>
<dbReference type="InterPro" id="IPR015797">
    <property type="entry name" value="NUDIX_hydrolase-like_dom_sf"/>
</dbReference>
<organism evidence="5 6">
    <name type="scientific">Thermoflexibacter ruber</name>
    <dbReference type="NCBI Taxonomy" id="1003"/>
    <lineage>
        <taxon>Bacteria</taxon>
        <taxon>Pseudomonadati</taxon>
        <taxon>Bacteroidota</taxon>
        <taxon>Cytophagia</taxon>
        <taxon>Cytophagales</taxon>
        <taxon>Thermoflexibacteraceae</taxon>
        <taxon>Thermoflexibacter</taxon>
    </lineage>
</organism>
<dbReference type="Gene3D" id="3.90.79.10">
    <property type="entry name" value="Nucleoside Triphosphate Pyrophosphohydrolase"/>
    <property type="match status" value="1"/>
</dbReference>
<dbReference type="PROSITE" id="PS51462">
    <property type="entry name" value="NUDIX"/>
    <property type="match status" value="1"/>
</dbReference>
<evidence type="ECO:0000256" key="1">
    <source>
        <dbReference type="ARBA" id="ARBA00001946"/>
    </source>
</evidence>
<gene>
    <name evidence="5" type="ORF">SAMN04488541_100389</name>
</gene>
<comment type="cofactor">
    <cofactor evidence="1">
        <name>Mg(2+)</name>
        <dbReference type="ChEBI" id="CHEBI:18420"/>
    </cofactor>
</comment>
<dbReference type="InterPro" id="IPR000086">
    <property type="entry name" value="NUDIX_hydrolase_dom"/>
</dbReference>
<dbReference type="Proteomes" id="UP000199513">
    <property type="component" value="Unassembled WGS sequence"/>
</dbReference>
<evidence type="ECO:0000256" key="2">
    <source>
        <dbReference type="ARBA" id="ARBA00022801"/>
    </source>
</evidence>
<dbReference type="EMBL" id="FONY01000003">
    <property type="protein sequence ID" value="SFE57611.1"/>
    <property type="molecule type" value="Genomic_DNA"/>
</dbReference>
<proteinExistence type="inferred from homology"/>